<dbReference type="Gene3D" id="3.10.10.10">
    <property type="entry name" value="HIV Type 1 Reverse Transcriptase, subunit A, domain 1"/>
    <property type="match status" value="1"/>
</dbReference>
<dbReference type="SUPFAM" id="SSF50122">
    <property type="entry name" value="DNA-binding domain of retroviral integrase"/>
    <property type="match status" value="1"/>
</dbReference>
<dbReference type="Pfam" id="PF00077">
    <property type="entry name" value="RVP"/>
    <property type="match status" value="1"/>
</dbReference>
<dbReference type="InterPro" id="IPR008919">
    <property type="entry name" value="Retrov_capsid_N"/>
</dbReference>
<dbReference type="GO" id="GO:0003887">
    <property type="term" value="F:DNA-directed DNA polymerase activity"/>
    <property type="evidence" value="ECO:0007669"/>
    <property type="project" value="UniProtKB-KW"/>
</dbReference>
<dbReference type="InterPro" id="IPR043128">
    <property type="entry name" value="Rev_trsase/Diguanyl_cyclase"/>
</dbReference>
<evidence type="ECO:0000256" key="18">
    <source>
        <dbReference type="PROSITE-ProRule" id="PRU00506"/>
    </source>
</evidence>
<keyword evidence="10" id="KW-0862">Zinc</keyword>
<evidence type="ECO:0000256" key="19">
    <source>
        <dbReference type="SAM" id="MobiDB-lite"/>
    </source>
</evidence>
<evidence type="ECO:0000256" key="5">
    <source>
        <dbReference type="ARBA" id="ARBA00022722"/>
    </source>
</evidence>
<keyword evidence="9" id="KW-0378">Hydrolase</keyword>
<feature type="DNA-binding region" description="Integrase-type" evidence="18">
    <location>
        <begin position="1081"/>
        <end position="1128"/>
    </location>
</feature>
<dbReference type="EC" id="3.1.26.4" evidence="2"/>
<dbReference type="InterPro" id="IPR012337">
    <property type="entry name" value="RNaseH-like_sf"/>
</dbReference>
<evidence type="ECO:0000256" key="12">
    <source>
        <dbReference type="ARBA" id="ARBA00022884"/>
    </source>
</evidence>
<feature type="domain" description="Integrase-type" evidence="23">
    <location>
        <begin position="1081"/>
        <end position="1128"/>
    </location>
</feature>
<evidence type="ECO:0000256" key="3">
    <source>
        <dbReference type="ARBA" id="ARBA00022679"/>
    </source>
</evidence>
<keyword evidence="8" id="KW-0863">Zinc-finger</keyword>
<dbReference type="Gene3D" id="2.30.30.10">
    <property type="entry name" value="Integrase, C-terminal domain superfamily, retroviral"/>
    <property type="match status" value="1"/>
</dbReference>
<evidence type="ECO:0000256" key="11">
    <source>
        <dbReference type="ARBA" id="ARBA00022842"/>
    </source>
</evidence>
<comment type="similarity">
    <text evidence="1">Belongs to the beta type-B retroviral polymerase family. HERV class-II K(HML-2) pol subfamily.</text>
</comment>
<dbReference type="InterPro" id="IPR036862">
    <property type="entry name" value="Integrase_C_dom_sf_retrovir"/>
</dbReference>
<proteinExistence type="inferred from homology"/>
<dbReference type="GO" id="GO:0004523">
    <property type="term" value="F:RNA-DNA hybrid ribonuclease activity"/>
    <property type="evidence" value="ECO:0007669"/>
    <property type="project" value="UniProtKB-EC"/>
</dbReference>
<dbReference type="Pfam" id="PF00665">
    <property type="entry name" value="rve"/>
    <property type="match status" value="1"/>
</dbReference>
<dbReference type="InterPro" id="IPR018061">
    <property type="entry name" value="Retropepsins"/>
</dbReference>
<gene>
    <name evidence="24" type="ORF">HGM15179_014027</name>
</gene>
<dbReference type="Gene3D" id="3.30.420.10">
    <property type="entry name" value="Ribonuclease H-like superfamily/Ribonuclease H"/>
    <property type="match status" value="1"/>
</dbReference>
<dbReference type="SUPFAM" id="SSF47943">
    <property type="entry name" value="Retrovirus capsid protein, N-terminal core domain"/>
    <property type="match status" value="1"/>
</dbReference>
<feature type="domain" description="Integrase catalytic" evidence="22">
    <location>
        <begin position="893"/>
        <end position="1072"/>
    </location>
</feature>
<sequence length="1201" mass="135793">MKALREYGRDSPYFQGLLSSLLAGQVVVPHDLKQLFRCLSNKTEYKLWEATWRDLLGRTLSSLLKDPTTSTDNGGDPITLEHLVGEGEWKRASDQAEDIPEGVLDVIKEKAQKAFCEMKPEGPLTPYAEIFQGPTESFASFVERLTTAVEQQVPRVHAREEILEEMVSSHANERCTEAILQIPKQPREYPTLDEMLKANDDTFLPDLTEDPSRVSTPEKTLNPPPQDVPPTEATRLILPEPEGSLTTTSRYEPFQLMLAEPLHLQDHDWHTAVVSKERGTWELIEAKYVVVGDCKFTPYDIQIAPGTITSDPERFVLWLCTENPPTFLPRGQVIAQLIPNPLLDALDIGAVKVGGEGDAVGDDCAEEVPRLQMVKKVTRHKPQDTCKISVGGESKLVTGVWDTGVDVTVIPESVWPSHWELQNVAKHVSGVGGLQLAHQSKDAVQIEGPKGQLASLRPFVLDYDAPLWGRDLMAQWGVTIGFPDPPQIRAATIEERPTQKLNWLTDEPVWVEQWPLSKQKLKALNELVEEQFRKSNIVESTSPWNSPIFVIQKSDKTRWRLLHDLRKINEVIENMGPLQPGMPSLTMLPQNWNLAIIDLKDCFFQIPLHPDDAPHFAFSVPTINREAPRKRYHWQVLPQGMKNSPVICQWYVSSLLAPVRAAAHQAIIHHYMDDVLVCAPNDDLLAHALDLTVASLVAAGFELQDTKIQKMPPWKYLGLEIGRRTIVPQQLAIKTKIKTLADVHQLCGTLNWVRPWLGLSTEDLAPLFSLLKGGEEGLSSPRSLTPAAKEALEKVQNIMSTRQAHRCKPDLPFRFIIFGKLPHLQGLIFQWDDAISKTPRKDRGGDDPLSIIEWVFLSHQRSKRMTKPQELMADLIRKARLHLRELAGCDFTCIHIPIRLQSGQISKAMLEHLLQENESLQFALDNYSGQISIFRAAHKIFNSDSPFQLELISIQREKSADAIRHLVFAFSFLDIPKSLKTDNGPAYTSREFCSFLQQWRVEHKTGIPYSPTGQAIVERTHRNIKRVLNQQKPVLKNEPCSVRLARALFTLNFLNCSFETMNPPVTRHFRGNAQLAPHERPKVLIKDPETLRTQGPHDLITWGRGYACVSTDTSLRWIASRNVRPYVAKPSKEGQVSQVAVASWRRRKKKGPKSEWQKLTPPQRALCRATKTLPLWLFPKEEVGNDSSSPSSVLIPEWLYM</sequence>
<dbReference type="AlphaFoldDB" id="A0A8K1G7P3"/>
<keyword evidence="7" id="KW-0255">Endonuclease</keyword>
<dbReference type="Pfam" id="PF00078">
    <property type="entry name" value="RVT_1"/>
    <property type="match status" value="1"/>
</dbReference>
<dbReference type="Gene3D" id="2.40.70.10">
    <property type="entry name" value="Acid Proteases"/>
    <property type="match status" value="1"/>
</dbReference>
<feature type="region of interest" description="Disordered" evidence="19">
    <location>
        <begin position="202"/>
        <end position="232"/>
    </location>
</feature>
<dbReference type="InterPro" id="IPR001995">
    <property type="entry name" value="Peptidase_A2_cat"/>
</dbReference>
<dbReference type="InterPro" id="IPR001584">
    <property type="entry name" value="Integrase_cat-core"/>
</dbReference>
<dbReference type="PROSITE" id="PS50878">
    <property type="entry name" value="RT_POL"/>
    <property type="match status" value="1"/>
</dbReference>
<evidence type="ECO:0000256" key="16">
    <source>
        <dbReference type="ARBA" id="ARBA00023125"/>
    </source>
</evidence>
<dbReference type="PANTHER" id="PTHR41694:SF3">
    <property type="entry name" value="RNA-DIRECTED DNA POLYMERASE-RELATED"/>
    <property type="match status" value="1"/>
</dbReference>
<dbReference type="GO" id="GO:0004190">
    <property type="term" value="F:aspartic-type endopeptidase activity"/>
    <property type="evidence" value="ECO:0007669"/>
    <property type="project" value="InterPro"/>
</dbReference>
<dbReference type="InterPro" id="IPR000477">
    <property type="entry name" value="RT_dom"/>
</dbReference>
<keyword evidence="17" id="KW-0511">Multifunctional enzyme</keyword>
<dbReference type="Proteomes" id="UP000796761">
    <property type="component" value="Unassembled WGS sequence"/>
</dbReference>
<keyword evidence="5" id="KW-0540">Nuclease</keyword>
<dbReference type="CDD" id="cd05482">
    <property type="entry name" value="HIV_retropepsin_like"/>
    <property type="match status" value="1"/>
</dbReference>
<dbReference type="PROSITE" id="PS51027">
    <property type="entry name" value="INTEGRASE_DBD"/>
    <property type="match status" value="1"/>
</dbReference>
<dbReference type="Gene3D" id="3.30.70.270">
    <property type="match status" value="2"/>
</dbReference>
<evidence type="ECO:0000256" key="14">
    <source>
        <dbReference type="ARBA" id="ARBA00022918"/>
    </source>
</evidence>
<dbReference type="InterPro" id="IPR001037">
    <property type="entry name" value="Integrase_C_retrovir"/>
</dbReference>
<dbReference type="PROSITE" id="PS50994">
    <property type="entry name" value="INTEGRASE"/>
    <property type="match status" value="1"/>
</dbReference>
<dbReference type="GO" id="GO:0016032">
    <property type="term" value="P:viral process"/>
    <property type="evidence" value="ECO:0007669"/>
    <property type="project" value="InterPro"/>
</dbReference>
<dbReference type="SUPFAM" id="SSF56672">
    <property type="entry name" value="DNA/RNA polymerases"/>
    <property type="match status" value="1"/>
</dbReference>
<evidence type="ECO:0000256" key="4">
    <source>
        <dbReference type="ARBA" id="ARBA00022695"/>
    </source>
</evidence>
<keyword evidence="13" id="KW-0229">DNA integration</keyword>
<dbReference type="Gene3D" id="1.10.375.10">
    <property type="entry name" value="Human Immunodeficiency Virus Type 1 Capsid Protein"/>
    <property type="match status" value="1"/>
</dbReference>
<keyword evidence="3" id="KW-0808">Transferase</keyword>
<feature type="domain" description="Reverse transcriptase" evidence="21">
    <location>
        <begin position="532"/>
        <end position="721"/>
    </location>
</feature>
<organism evidence="24 25">
    <name type="scientific">Zosterops borbonicus</name>
    <dbReference type="NCBI Taxonomy" id="364589"/>
    <lineage>
        <taxon>Eukaryota</taxon>
        <taxon>Metazoa</taxon>
        <taxon>Chordata</taxon>
        <taxon>Craniata</taxon>
        <taxon>Vertebrata</taxon>
        <taxon>Euteleostomi</taxon>
        <taxon>Archelosauria</taxon>
        <taxon>Archosauria</taxon>
        <taxon>Dinosauria</taxon>
        <taxon>Saurischia</taxon>
        <taxon>Theropoda</taxon>
        <taxon>Coelurosauria</taxon>
        <taxon>Aves</taxon>
        <taxon>Neognathae</taxon>
        <taxon>Neoaves</taxon>
        <taxon>Telluraves</taxon>
        <taxon>Australaves</taxon>
        <taxon>Passeriformes</taxon>
        <taxon>Sylvioidea</taxon>
        <taxon>Zosteropidae</taxon>
        <taxon>Zosterops</taxon>
    </lineage>
</organism>
<dbReference type="SUPFAM" id="SSF53098">
    <property type="entry name" value="Ribonuclease H-like"/>
    <property type="match status" value="1"/>
</dbReference>
<dbReference type="InterPro" id="IPR008916">
    <property type="entry name" value="Retrov_capsid_C"/>
</dbReference>
<evidence type="ECO:0000259" key="23">
    <source>
        <dbReference type="PROSITE" id="PS51027"/>
    </source>
</evidence>
<keyword evidence="14" id="KW-0695">RNA-directed DNA polymerase</keyword>
<dbReference type="InterPro" id="IPR021109">
    <property type="entry name" value="Peptidase_aspartic_dom_sf"/>
</dbReference>
<evidence type="ECO:0000256" key="10">
    <source>
        <dbReference type="ARBA" id="ARBA00022833"/>
    </source>
</evidence>
<dbReference type="SUPFAM" id="SSF50630">
    <property type="entry name" value="Acid proteases"/>
    <property type="match status" value="1"/>
</dbReference>
<keyword evidence="4" id="KW-0548">Nucleotidyltransferase</keyword>
<dbReference type="GO" id="GO:0006508">
    <property type="term" value="P:proteolysis"/>
    <property type="evidence" value="ECO:0007669"/>
    <property type="project" value="InterPro"/>
</dbReference>
<feature type="domain" description="Peptidase A2" evidence="20">
    <location>
        <begin position="397"/>
        <end position="472"/>
    </location>
</feature>
<dbReference type="GO" id="GO:0003677">
    <property type="term" value="F:DNA binding"/>
    <property type="evidence" value="ECO:0007669"/>
    <property type="project" value="UniProtKB-KW"/>
</dbReference>
<dbReference type="GO" id="GO:0008270">
    <property type="term" value="F:zinc ion binding"/>
    <property type="evidence" value="ECO:0007669"/>
    <property type="project" value="UniProtKB-KW"/>
</dbReference>
<dbReference type="GO" id="GO:0003964">
    <property type="term" value="F:RNA-directed DNA polymerase activity"/>
    <property type="evidence" value="ECO:0007669"/>
    <property type="project" value="UniProtKB-KW"/>
</dbReference>
<evidence type="ECO:0000256" key="1">
    <source>
        <dbReference type="ARBA" id="ARBA00010879"/>
    </source>
</evidence>
<evidence type="ECO:0000259" key="20">
    <source>
        <dbReference type="PROSITE" id="PS50175"/>
    </source>
</evidence>
<dbReference type="Pfam" id="PF06817">
    <property type="entry name" value="RVT_thumb"/>
    <property type="match status" value="1"/>
</dbReference>
<dbReference type="Gene3D" id="1.10.1200.30">
    <property type="match status" value="1"/>
</dbReference>
<dbReference type="OrthoDB" id="6773263at2759"/>
<dbReference type="EMBL" id="SWJQ01000543">
    <property type="protein sequence ID" value="TRZ13076.1"/>
    <property type="molecule type" value="Genomic_DNA"/>
</dbReference>
<dbReference type="PANTHER" id="PTHR41694">
    <property type="entry name" value="ENDOGENOUS RETROVIRUS GROUP K MEMBER POL PROTEIN"/>
    <property type="match status" value="1"/>
</dbReference>
<evidence type="ECO:0000256" key="8">
    <source>
        <dbReference type="ARBA" id="ARBA00022771"/>
    </source>
</evidence>
<protein>
    <recommendedName>
        <fullName evidence="2">ribonuclease H</fullName>
        <ecNumber evidence="2">3.1.26.4</ecNumber>
    </recommendedName>
</protein>
<keyword evidence="6" id="KW-0479">Metal-binding</keyword>
<dbReference type="InterPro" id="IPR043502">
    <property type="entry name" value="DNA/RNA_pol_sf"/>
</dbReference>
<dbReference type="Pfam" id="PF00607">
    <property type="entry name" value="Gag_p24"/>
    <property type="match status" value="1"/>
</dbReference>
<dbReference type="Pfam" id="PF00552">
    <property type="entry name" value="IN_DBD_C"/>
    <property type="match status" value="1"/>
</dbReference>
<evidence type="ECO:0000313" key="24">
    <source>
        <dbReference type="EMBL" id="TRZ13076.1"/>
    </source>
</evidence>
<reference evidence="24" key="1">
    <citation type="submission" date="2019-04" db="EMBL/GenBank/DDBJ databases">
        <title>Genome assembly of Zosterops borbonicus 15179.</title>
        <authorList>
            <person name="Leroy T."/>
            <person name="Anselmetti Y."/>
            <person name="Tilak M.-K."/>
            <person name="Nabholz B."/>
        </authorList>
    </citation>
    <scope>NUCLEOTIDE SEQUENCE</scope>
    <source>
        <strain evidence="24">HGM_15179</strain>
        <tissue evidence="24">Muscle</tissue>
    </source>
</reference>
<evidence type="ECO:0000256" key="7">
    <source>
        <dbReference type="ARBA" id="ARBA00022759"/>
    </source>
</evidence>
<keyword evidence="15" id="KW-0239">DNA-directed DNA polymerase</keyword>
<dbReference type="GO" id="GO:0015074">
    <property type="term" value="P:DNA integration"/>
    <property type="evidence" value="ECO:0007669"/>
    <property type="project" value="UniProtKB-KW"/>
</dbReference>
<dbReference type="SUPFAM" id="SSF47353">
    <property type="entry name" value="Retrovirus capsid dimerization domain-like"/>
    <property type="match status" value="1"/>
</dbReference>
<keyword evidence="25" id="KW-1185">Reference proteome</keyword>
<evidence type="ECO:0000256" key="15">
    <source>
        <dbReference type="ARBA" id="ARBA00022932"/>
    </source>
</evidence>
<dbReference type="InterPro" id="IPR036397">
    <property type="entry name" value="RNaseH_sf"/>
</dbReference>
<keyword evidence="11" id="KW-0460">Magnesium</keyword>
<dbReference type="InterPro" id="IPR034170">
    <property type="entry name" value="Retropepsin-like_cat_dom"/>
</dbReference>
<evidence type="ECO:0000256" key="9">
    <source>
        <dbReference type="ARBA" id="ARBA00022801"/>
    </source>
</evidence>
<comment type="caution">
    <text evidence="24">The sequence shown here is derived from an EMBL/GenBank/DDBJ whole genome shotgun (WGS) entry which is preliminary data.</text>
</comment>
<evidence type="ECO:0000256" key="2">
    <source>
        <dbReference type="ARBA" id="ARBA00012180"/>
    </source>
</evidence>
<evidence type="ECO:0000256" key="13">
    <source>
        <dbReference type="ARBA" id="ARBA00022908"/>
    </source>
</evidence>
<dbReference type="Pfam" id="PF19317">
    <property type="entry name" value="Gag_p24_C"/>
    <property type="match status" value="1"/>
</dbReference>
<dbReference type="GO" id="GO:0035613">
    <property type="term" value="F:RNA stem-loop binding"/>
    <property type="evidence" value="ECO:0007669"/>
    <property type="project" value="TreeGrafter"/>
</dbReference>
<dbReference type="InterPro" id="IPR045345">
    <property type="entry name" value="Gag_p24_C"/>
</dbReference>
<keyword evidence="16" id="KW-0238">DNA-binding</keyword>
<evidence type="ECO:0000259" key="22">
    <source>
        <dbReference type="PROSITE" id="PS50994"/>
    </source>
</evidence>
<evidence type="ECO:0000259" key="21">
    <source>
        <dbReference type="PROSITE" id="PS50878"/>
    </source>
</evidence>
<dbReference type="PROSITE" id="PS50175">
    <property type="entry name" value="ASP_PROT_RETROV"/>
    <property type="match status" value="1"/>
</dbReference>
<evidence type="ECO:0000256" key="17">
    <source>
        <dbReference type="ARBA" id="ARBA00023268"/>
    </source>
</evidence>
<evidence type="ECO:0000313" key="25">
    <source>
        <dbReference type="Proteomes" id="UP000796761"/>
    </source>
</evidence>
<accession>A0A8K1G7P3</accession>
<name>A0A8K1G7P3_9PASS</name>
<keyword evidence="12" id="KW-0694">RNA-binding</keyword>
<evidence type="ECO:0000256" key="6">
    <source>
        <dbReference type="ARBA" id="ARBA00022723"/>
    </source>
</evidence>
<dbReference type="InterPro" id="IPR010661">
    <property type="entry name" value="RVT_thumb"/>
</dbReference>